<gene>
    <name evidence="3" type="ORF">BK784_22460</name>
    <name evidence="2" type="ORF">BK784_23955</name>
    <name evidence="1" type="ORF">BK784_23990</name>
</gene>
<evidence type="ECO:0000313" key="4">
    <source>
        <dbReference type="Proteomes" id="UP000195160"/>
    </source>
</evidence>
<dbReference type="AlphaFoldDB" id="A0A9X6N235"/>
<dbReference type="EMBL" id="MOOV01000198">
    <property type="protein sequence ID" value="OUB91682.1"/>
    <property type="molecule type" value="Genomic_DNA"/>
</dbReference>
<proteinExistence type="predicted"/>
<dbReference type="Proteomes" id="UP000195160">
    <property type="component" value="Unassembled WGS sequence"/>
</dbReference>
<dbReference type="EMBL" id="MOOV01000180">
    <property type="protein sequence ID" value="OUB93221.1"/>
    <property type="molecule type" value="Genomic_DNA"/>
</dbReference>
<evidence type="ECO:0000313" key="2">
    <source>
        <dbReference type="EMBL" id="OUB91697.1"/>
    </source>
</evidence>
<organism evidence="3 4">
    <name type="scientific">Bacillus thuringiensis subsp. medellin</name>
    <dbReference type="NCBI Taxonomy" id="79672"/>
    <lineage>
        <taxon>Bacteria</taxon>
        <taxon>Bacillati</taxon>
        <taxon>Bacillota</taxon>
        <taxon>Bacilli</taxon>
        <taxon>Bacillales</taxon>
        <taxon>Bacillaceae</taxon>
        <taxon>Bacillus</taxon>
        <taxon>Bacillus cereus group</taxon>
    </lineage>
</organism>
<reference evidence="3 4" key="1">
    <citation type="submission" date="2016-10" db="EMBL/GenBank/DDBJ databases">
        <title>Comparative genomics of Bacillus thuringiensis reveals a path to pathogens against multiple invertebrate hosts.</title>
        <authorList>
            <person name="Zheng J."/>
            <person name="Gao Q."/>
            <person name="Liu H."/>
            <person name="Peng D."/>
            <person name="Ruan L."/>
            <person name="Sun M."/>
        </authorList>
    </citation>
    <scope>NUCLEOTIDE SEQUENCE [LARGE SCALE GENOMIC DNA]</scope>
    <source>
        <strain evidence="3">T30001</strain>
    </source>
</reference>
<evidence type="ECO:0000313" key="1">
    <source>
        <dbReference type="EMBL" id="OUB91682.1"/>
    </source>
</evidence>
<name>A0A9X6N235_BACTV</name>
<dbReference type="RefSeq" id="WP_088068387.1">
    <property type="nucleotide sequence ID" value="NZ_MOOV01000180.1"/>
</dbReference>
<protein>
    <submittedName>
        <fullName evidence="3">Uncharacterized protein</fullName>
    </submittedName>
</protein>
<evidence type="ECO:0000313" key="3">
    <source>
        <dbReference type="EMBL" id="OUB93221.1"/>
    </source>
</evidence>
<sequence length="71" mass="8276">MARVFHLTLGSIEKFAVADDYEDMYQKRAEVDPAFAYTPVEIKEMQIPGYEIEAYEIKEEKKVSKSRVKKS</sequence>
<accession>A0A9X6N235</accession>
<dbReference type="EMBL" id="MOOV01000197">
    <property type="protein sequence ID" value="OUB91697.1"/>
    <property type="molecule type" value="Genomic_DNA"/>
</dbReference>
<comment type="caution">
    <text evidence="3">The sequence shown here is derived from an EMBL/GenBank/DDBJ whole genome shotgun (WGS) entry which is preliminary data.</text>
</comment>